<feature type="compositionally biased region" description="Polar residues" evidence="1">
    <location>
        <begin position="1"/>
        <end position="54"/>
    </location>
</feature>
<feature type="non-terminal residue" evidence="2">
    <location>
        <position position="1"/>
    </location>
</feature>
<accession>A0A699L6V4</accession>
<dbReference type="EMBL" id="BKCJ010582772">
    <property type="protein sequence ID" value="GFB23911.1"/>
    <property type="molecule type" value="Genomic_DNA"/>
</dbReference>
<proteinExistence type="predicted"/>
<evidence type="ECO:0000256" key="1">
    <source>
        <dbReference type="SAM" id="MobiDB-lite"/>
    </source>
</evidence>
<name>A0A699L6V4_TANCI</name>
<comment type="caution">
    <text evidence="2">The sequence shown here is derived from an EMBL/GenBank/DDBJ whole genome shotgun (WGS) entry which is preliminary data.</text>
</comment>
<sequence length="103" mass="11140">VTPSTNNQLRTSSNPRNQATIQDGRVTVQQHQGIQGQSYSGTRYKSNATSSRETMQADRKLLLNATTVKEKALLAEAQEAGQILDEEQLAFLADPGVPDGQAV</sequence>
<gene>
    <name evidence="2" type="ORF">Tci_695882</name>
</gene>
<organism evidence="2">
    <name type="scientific">Tanacetum cinerariifolium</name>
    <name type="common">Dalmatian daisy</name>
    <name type="synonym">Chrysanthemum cinerariifolium</name>
    <dbReference type="NCBI Taxonomy" id="118510"/>
    <lineage>
        <taxon>Eukaryota</taxon>
        <taxon>Viridiplantae</taxon>
        <taxon>Streptophyta</taxon>
        <taxon>Embryophyta</taxon>
        <taxon>Tracheophyta</taxon>
        <taxon>Spermatophyta</taxon>
        <taxon>Magnoliopsida</taxon>
        <taxon>eudicotyledons</taxon>
        <taxon>Gunneridae</taxon>
        <taxon>Pentapetalae</taxon>
        <taxon>asterids</taxon>
        <taxon>campanulids</taxon>
        <taxon>Asterales</taxon>
        <taxon>Asteraceae</taxon>
        <taxon>Asteroideae</taxon>
        <taxon>Anthemideae</taxon>
        <taxon>Anthemidinae</taxon>
        <taxon>Tanacetum</taxon>
    </lineage>
</organism>
<reference evidence="2" key="1">
    <citation type="journal article" date="2019" name="Sci. Rep.">
        <title>Draft genome of Tanacetum cinerariifolium, the natural source of mosquito coil.</title>
        <authorList>
            <person name="Yamashiro T."/>
            <person name="Shiraishi A."/>
            <person name="Satake H."/>
            <person name="Nakayama K."/>
        </authorList>
    </citation>
    <scope>NUCLEOTIDE SEQUENCE</scope>
</reference>
<dbReference type="AlphaFoldDB" id="A0A699L6V4"/>
<protein>
    <submittedName>
        <fullName evidence="2">Uncharacterized protein</fullName>
    </submittedName>
</protein>
<feature type="region of interest" description="Disordered" evidence="1">
    <location>
        <begin position="1"/>
        <end position="55"/>
    </location>
</feature>
<evidence type="ECO:0000313" key="2">
    <source>
        <dbReference type="EMBL" id="GFB23911.1"/>
    </source>
</evidence>